<evidence type="ECO:0000256" key="3">
    <source>
        <dbReference type="ARBA" id="ARBA00022664"/>
    </source>
</evidence>
<keyword evidence="4" id="KW-0747">Spliceosome</keyword>
<comment type="similarity">
    <text evidence="2">Belongs to the SF3B1 family.</text>
</comment>
<dbReference type="InterPro" id="IPR038737">
    <property type="entry name" value="SF3b_su1-like"/>
</dbReference>
<dbReference type="InterPro" id="IPR011989">
    <property type="entry name" value="ARM-like"/>
</dbReference>
<keyword evidence="7" id="KW-0539">Nucleus</keyword>
<feature type="repeat" description="HEAT" evidence="9">
    <location>
        <begin position="448"/>
        <end position="486"/>
    </location>
</feature>
<feature type="region of interest" description="Disordered" evidence="10">
    <location>
        <begin position="27"/>
        <end position="56"/>
    </location>
</feature>
<evidence type="ECO:0000256" key="1">
    <source>
        <dbReference type="ARBA" id="ARBA00004123"/>
    </source>
</evidence>
<dbReference type="Proteomes" id="UP001146793">
    <property type="component" value="Unassembled WGS sequence"/>
</dbReference>
<proteinExistence type="inferred from homology"/>
<evidence type="ECO:0000256" key="2">
    <source>
        <dbReference type="ARBA" id="ARBA00005754"/>
    </source>
</evidence>
<comment type="similarity">
    <text evidence="8">Belongs to the phosphatase 2A regulatory subunit A family.</text>
</comment>
<keyword evidence="5" id="KW-0677">Repeat</keyword>
<dbReference type="AlphaFoldDB" id="A0AAV7YGA6"/>
<dbReference type="InterPro" id="IPR016024">
    <property type="entry name" value="ARM-type_fold"/>
</dbReference>
<keyword evidence="3" id="KW-0507">mRNA processing</keyword>
<evidence type="ECO:0000256" key="6">
    <source>
        <dbReference type="ARBA" id="ARBA00023187"/>
    </source>
</evidence>
<dbReference type="Pfam" id="PF08920">
    <property type="entry name" value="SF3b1"/>
    <property type="match status" value="1"/>
</dbReference>
<protein>
    <submittedName>
        <fullName evidence="13">Splicing factor 3b subunit 1-related</fullName>
    </submittedName>
</protein>
<feature type="domain" description="Phosphatase PP2A regulatory subunit A/Splicing factor 3B subunit 1-like HEAT repeat" evidence="12">
    <location>
        <begin position="925"/>
        <end position="1003"/>
    </location>
</feature>
<dbReference type="PROSITE" id="PS50077">
    <property type="entry name" value="HEAT_REPEAT"/>
    <property type="match status" value="1"/>
</dbReference>
<keyword evidence="6" id="KW-0508">mRNA splicing</keyword>
<dbReference type="InterPro" id="IPR054573">
    <property type="entry name" value="PP2A/SF3B1-like_HEAT"/>
</dbReference>
<evidence type="ECO:0000256" key="5">
    <source>
        <dbReference type="ARBA" id="ARBA00022737"/>
    </source>
</evidence>
<feature type="domain" description="Splicing factor 3B subunit 1" evidence="11">
    <location>
        <begin position="140"/>
        <end position="283"/>
    </location>
</feature>
<evidence type="ECO:0000313" key="13">
    <source>
        <dbReference type="EMBL" id="KAJ3428877.1"/>
    </source>
</evidence>
<evidence type="ECO:0000256" key="10">
    <source>
        <dbReference type="SAM" id="MobiDB-lite"/>
    </source>
</evidence>
<dbReference type="EMBL" id="JANTQA010000057">
    <property type="protein sequence ID" value="KAJ3428877.1"/>
    <property type="molecule type" value="Genomic_DNA"/>
</dbReference>
<accession>A0AAV7YGA6</accession>
<dbReference type="GO" id="GO:0000245">
    <property type="term" value="P:spliceosomal complex assembly"/>
    <property type="evidence" value="ECO:0007669"/>
    <property type="project" value="InterPro"/>
</dbReference>
<evidence type="ECO:0000256" key="8">
    <source>
        <dbReference type="ARBA" id="ARBA00038332"/>
    </source>
</evidence>
<dbReference type="FunFam" id="1.25.10.10:FF:000039">
    <property type="entry name" value="Splicing factor 3B subunit 1"/>
    <property type="match status" value="1"/>
</dbReference>
<evidence type="ECO:0000259" key="11">
    <source>
        <dbReference type="Pfam" id="PF08920"/>
    </source>
</evidence>
<organism evidence="13 14">
    <name type="scientific">Anaeramoeba flamelloides</name>
    <dbReference type="NCBI Taxonomy" id="1746091"/>
    <lineage>
        <taxon>Eukaryota</taxon>
        <taxon>Metamonada</taxon>
        <taxon>Anaeramoebidae</taxon>
        <taxon>Anaeramoeba</taxon>
    </lineage>
</organism>
<evidence type="ECO:0000256" key="4">
    <source>
        <dbReference type="ARBA" id="ARBA00022728"/>
    </source>
</evidence>
<feature type="region of interest" description="Disordered" evidence="10">
    <location>
        <begin position="144"/>
        <end position="163"/>
    </location>
</feature>
<dbReference type="GO" id="GO:0005681">
    <property type="term" value="C:spliceosomal complex"/>
    <property type="evidence" value="ECO:0007669"/>
    <property type="project" value="UniProtKB-KW"/>
</dbReference>
<sequence>MSKLINISIEKTTNEDLSKKRNFQETNQMENKDTNIEQKKKRRTRSRWDSQSKISKPAETKIIQPIITGRTHVPFTQPLVVKLPNSQSSLLGKLDSSGLSILQGNSILSTPLQLVKTNNNNNNITNNGNNGQTVKTSLIRKSRWEDKPTTKTSSWTEKEGEIGKAGEAIKEQKSGFQMNWGETPKVLNAGMETPLVVSGAMTPVLGAPSSTLSKQIRYERDLMIRNKYLSDEELDKLLPKDGYKVLEPPKTYVPIRTPSRKLTATPSPMIFGTPLYNMPDENSNYSMQGGDNPFNIPQTPSHLPSFKPEDIHFFQALLEDKEEDELDEEEFRDRMIMELILKVKNGTPPIRRKALITLTNRARSFGAGPLFDLILPLLSSPSLDEQERHLLVKLVDRVLYKLNDLVKPYTKKILDVIEPLIVDKDYYARIEGREILSNLAKAVGLSTMINSMLPSFKDENESVRDTTAKAFAVIANALGIPSLLKFLKALSISKKSWKMRHTGIKIVQQIAVLMGSNVLPHLTSLIEIITAGLNDSEQRIKIITAHAIASLAEASAPYGIESFDEVLKPLWLGIREQRSKGLAAFLKAIGFILPLMEPEHASVYSKQLVPILIREFTTSDDDMKRVVLMVVRKCVNTEGVDPEYLKKELIPPFFKNFWIRRSAIKKNSRHLVDTTVELGAKVGSSIILDKIVIHLKDMSEIFRRMVMQCIQKLLSKTGTSEIDQRLQELLIDGCLVAFQEPITDDGRIIIGGFKTILETLGKRSKPYLHQIGTIISWRLENMVPKIRQQAVELIRVTAPIMQLCEEKKLLNHFGQVLYEFLGEEYPEVLGSLIGALKSIVEAVGIEKMNPPIVDILTRLTPILKNRHEKVQQNCIELIGLIAEEGASHVSSREWMRICFELIEALKAKKKLIRKATVKTFGSIAKAIGPQDVLLALLNNLKVQDRTHRLFTTVAISIISQACGPFTTLPAILNEFKVPDQNVKSGVLKSLGFIFEYIGESSKDYIYSVVTLLEDALSDHHLVHRQLACNVVKSLATACTGLGCEDALTHLFNFLWPNVFELKTPHLINSVYEAIEALRIALGPYRILQHVLQGIFHPARKVRSVMWKIYGMNYFYEQDALIPFYPRIDDDIWVNGKLVEGIESQALVEHQKGKIEEITENSHVIKNTYVRTQLEYLI</sequence>
<evidence type="ECO:0000256" key="7">
    <source>
        <dbReference type="ARBA" id="ARBA00023242"/>
    </source>
</evidence>
<dbReference type="InterPro" id="IPR021133">
    <property type="entry name" value="HEAT_type_2"/>
</dbReference>
<dbReference type="SUPFAM" id="SSF48371">
    <property type="entry name" value="ARM repeat"/>
    <property type="match status" value="1"/>
</dbReference>
<dbReference type="GO" id="GO:0003729">
    <property type="term" value="F:mRNA binding"/>
    <property type="evidence" value="ECO:0007669"/>
    <property type="project" value="InterPro"/>
</dbReference>
<comment type="caution">
    <text evidence="13">The sequence shown here is derived from an EMBL/GenBank/DDBJ whole genome shotgun (WGS) entry which is preliminary data.</text>
</comment>
<dbReference type="InterPro" id="IPR015016">
    <property type="entry name" value="SF3b_su1"/>
</dbReference>
<name>A0AAV7YGA6_9EUKA</name>
<reference evidence="13" key="1">
    <citation type="submission" date="2022-08" db="EMBL/GenBank/DDBJ databases">
        <title>Novel sulphate-reducing endosymbionts in the free-living metamonad Anaeramoeba.</title>
        <authorList>
            <person name="Jerlstrom-Hultqvist J."/>
            <person name="Cepicka I."/>
            <person name="Gallot-Lavallee L."/>
            <person name="Salas-Leiva D."/>
            <person name="Curtis B.A."/>
            <person name="Zahonova K."/>
            <person name="Pipaliya S."/>
            <person name="Dacks J."/>
            <person name="Roger A.J."/>
        </authorList>
    </citation>
    <scope>NUCLEOTIDE SEQUENCE</scope>
    <source>
        <strain evidence="13">Busselton2</strain>
    </source>
</reference>
<comment type="subcellular location">
    <subcellularLocation>
        <location evidence="1">Nucleus</location>
    </subcellularLocation>
</comment>
<gene>
    <name evidence="13" type="ORF">M0812_24212</name>
</gene>
<dbReference type="Pfam" id="PF22646">
    <property type="entry name" value="PPP2R1A-like_HEAT"/>
    <property type="match status" value="1"/>
</dbReference>
<dbReference type="PANTHER" id="PTHR12097">
    <property type="entry name" value="SPLICING FACTOR 3B, SUBUNIT 1-RELATED"/>
    <property type="match status" value="1"/>
</dbReference>
<evidence type="ECO:0000259" key="12">
    <source>
        <dbReference type="Pfam" id="PF22646"/>
    </source>
</evidence>
<evidence type="ECO:0000256" key="9">
    <source>
        <dbReference type="PROSITE-ProRule" id="PRU00103"/>
    </source>
</evidence>
<evidence type="ECO:0000313" key="14">
    <source>
        <dbReference type="Proteomes" id="UP001146793"/>
    </source>
</evidence>
<dbReference type="Gene3D" id="1.25.10.10">
    <property type="entry name" value="Leucine-rich Repeat Variant"/>
    <property type="match status" value="3"/>
</dbReference>